<proteinExistence type="predicted"/>
<dbReference type="Proteomes" id="UP000217790">
    <property type="component" value="Unassembled WGS sequence"/>
</dbReference>
<organism evidence="2 3">
    <name type="scientific">Armillaria gallica</name>
    <name type="common">Bulbous honey fungus</name>
    <name type="synonym">Armillaria bulbosa</name>
    <dbReference type="NCBI Taxonomy" id="47427"/>
    <lineage>
        <taxon>Eukaryota</taxon>
        <taxon>Fungi</taxon>
        <taxon>Dikarya</taxon>
        <taxon>Basidiomycota</taxon>
        <taxon>Agaricomycotina</taxon>
        <taxon>Agaricomycetes</taxon>
        <taxon>Agaricomycetidae</taxon>
        <taxon>Agaricales</taxon>
        <taxon>Marasmiineae</taxon>
        <taxon>Physalacriaceae</taxon>
        <taxon>Armillaria</taxon>
    </lineage>
</organism>
<gene>
    <name evidence="2" type="ORF">ARMGADRAFT_147856</name>
</gene>
<evidence type="ECO:0000313" key="2">
    <source>
        <dbReference type="EMBL" id="PBK93110.1"/>
    </source>
</evidence>
<dbReference type="EMBL" id="KZ293657">
    <property type="protein sequence ID" value="PBK93110.1"/>
    <property type="molecule type" value="Genomic_DNA"/>
</dbReference>
<sequence>MDPDFAQSKHQAWNLTTKCGGSRPPARLSLLQLPAPAPQILDLVGMGMTHPIMRNWAHLENVCAAFDLEIQPSSSARFSQPHPIHTRLSFSPGPTSACQFRYMDLEREAVTNTELRGEYQLVASQIWRSAISRHILLIRLRCWSDITTLSLGSKKPHSNKSQPNTEGDYARMRSTVETAHAHILPVAPRIPDPSIIIHCRTQRFRPKRREQASGLRGRKSRATGGGLLSPRPPADSSDLCDSLQRTPNS</sequence>
<reference evidence="3" key="1">
    <citation type="journal article" date="2017" name="Nat. Ecol. Evol.">
        <title>Genome expansion and lineage-specific genetic innovations in the forest pathogenic fungi Armillaria.</title>
        <authorList>
            <person name="Sipos G."/>
            <person name="Prasanna A.N."/>
            <person name="Walter M.C."/>
            <person name="O'Connor E."/>
            <person name="Balint B."/>
            <person name="Krizsan K."/>
            <person name="Kiss B."/>
            <person name="Hess J."/>
            <person name="Varga T."/>
            <person name="Slot J."/>
            <person name="Riley R."/>
            <person name="Boka B."/>
            <person name="Rigling D."/>
            <person name="Barry K."/>
            <person name="Lee J."/>
            <person name="Mihaltcheva S."/>
            <person name="LaButti K."/>
            <person name="Lipzen A."/>
            <person name="Waldron R."/>
            <person name="Moloney N.M."/>
            <person name="Sperisen C."/>
            <person name="Kredics L."/>
            <person name="Vagvoelgyi C."/>
            <person name="Patrignani A."/>
            <person name="Fitzpatrick D."/>
            <person name="Nagy I."/>
            <person name="Doyle S."/>
            <person name="Anderson J.B."/>
            <person name="Grigoriev I.V."/>
            <person name="Gueldener U."/>
            <person name="Muensterkoetter M."/>
            <person name="Nagy L.G."/>
        </authorList>
    </citation>
    <scope>NUCLEOTIDE SEQUENCE [LARGE SCALE GENOMIC DNA]</scope>
    <source>
        <strain evidence="3">Ar21-2</strain>
    </source>
</reference>
<dbReference type="OrthoDB" id="3032947at2759"/>
<evidence type="ECO:0000313" key="3">
    <source>
        <dbReference type="Proteomes" id="UP000217790"/>
    </source>
</evidence>
<feature type="region of interest" description="Disordered" evidence="1">
    <location>
        <begin position="199"/>
        <end position="249"/>
    </location>
</feature>
<keyword evidence="3" id="KW-1185">Reference proteome</keyword>
<dbReference type="InParanoid" id="A0A2H3DG71"/>
<evidence type="ECO:0000256" key="1">
    <source>
        <dbReference type="SAM" id="MobiDB-lite"/>
    </source>
</evidence>
<accession>A0A2H3DG71</accession>
<dbReference type="AlphaFoldDB" id="A0A2H3DG71"/>
<protein>
    <submittedName>
        <fullName evidence="2">Uncharacterized protein</fullName>
    </submittedName>
</protein>
<name>A0A2H3DG71_ARMGA</name>